<dbReference type="PANTHER" id="PTHR12311">
    <property type="entry name" value="ACTIVATOR OF BASAL TRANSCRIPTION 1"/>
    <property type="match status" value="1"/>
</dbReference>
<evidence type="ECO:0000313" key="8">
    <source>
        <dbReference type="Proteomes" id="UP000694680"/>
    </source>
</evidence>
<organism evidence="7 8">
    <name type="scientific">Gouania willdenowi</name>
    <name type="common">Blunt-snouted clingfish</name>
    <name type="synonym">Lepadogaster willdenowi</name>
    <dbReference type="NCBI Taxonomy" id="441366"/>
    <lineage>
        <taxon>Eukaryota</taxon>
        <taxon>Metazoa</taxon>
        <taxon>Chordata</taxon>
        <taxon>Craniata</taxon>
        <taxon>Vertebrata</taxon>
        <taxon>Euteleostomi</taxon>
        <taxon>Actinopterygii</taxon>
        <taxon>Neopterygii</taxon>
        <taxon>Teleostei</taxon>
        <taxon>Neoteleostei</taxon>
        <taxon>Acanthomorphata</taxon>
        <taxon>Ovalentaria</taxon>
        <taxon>Blenniimorphae</taxon>
        <taxon>Blenniiformes</taxon>
        <taxon>Gobiesocoidei</taxon>
        <taxon>Gobiesocidae</taxon>
        <taxon>Gobiesocinae</taxon>
        <taxon>Gouania</taxon>
    </lineage>
</organism>
<evidence type="ECO:0000256" key="4">
    <source>
        <dbReference type="ARBA" id="ARBA00022884"/>
    </source>
</evidence>
<reference evidence="7" key="1">
    <citation type="submission" date="2020-06" db="EMBL/GenBank/DDBJ databases">
        <authorList>
            <consortium name="Wellcome Sanger Institute Data Sharing"/>
        </authorList>
    </citation>
    <scope>NUCLEOTIDE SEQUENCE [LARGE SCALE GENOMIC DNA]</scope>
</reference>
<evidence type="ECO:0000256" key="2">
    <source>
        <dbReference type="ARBA" id="ARBA00005819"/>
    </source>
</evidence>
<dbReference type="InterPro" id="IPR039119">
    <property type="entry name" value="ABT1/Esf2"/>
</dbReference>
<proteinExistence type="inferred from homology"/>
<dbReference type="Proteomes" id="UP000694680">
    <property type="component" value="Chromosome 7"/>
</dbReference>
<feature type="region of interest" description="Disordered" evidence="6">
    <location>
        <begin position="1"/>
        <end position="67"/>
    </location>
</feature>
<dbReference type="GO" id="GO:0000472">
    <property type="term" value="P:endonucleolytic cleavage to generate mature 5'-end of SSU-rRNA from (SSU-rRNA, 5.8S rRNA, LSU-rRNA)"/>
    <property type="evidence" value="ECO:0007669"/>
    <property type="project" value="TreeGrafter"/>
</dbReference>
<reference evidence="7" key="3">
    <citation type="submission" date="2025-09" db="UniProtKB">
        <authorList>
            <consortium name="Ensembl"/>
        </authorList>
    </citation>
    <scope>IDENTIFICATION</scope>
</reference>
<dbReference type="InterPro" id="IPR035979">
    <property type="entry name" value="RBD_domain_sf"/>
</dbReference>
<feature type="compositionally biased region" description="Basic and acidic residues" evidence="6">
    <location>
        <begin position="56"/>
        <end position="67"/>
    </location>
</feature>
<comment type="subcellular location">
    <subcellularLocation>
        <location evidence="1">Nucleus</location>
        <location evidence="1">Nucleolus</location>
    </subcellularLocation>
</comment>
<dbReference type="GO" id="GO:0000447">
    <property type="term" value="P:endonucleolytic cleavage in ITS1 to separate SSU-rRNA from 5.8S rRNA and LSU-rRNA from tricistronic rRNA transcript (SSU-rRNA, 5.8S rRNA, LSU-rRNA)"/>
    <property type="evidence" value="ECO:0007669"/>
    <property type="project" value="TreeGrafter"/>
</dbReference>
<dbReference type="SUPFAM" id="SSF54928">
    <property type="entry name" value="RNA-binding domain, RBD"/>
    <property type="match status" value="1"/>
</dbReference>
<keyword evidence="8" id="KW-1185">Reference proteome</keyword>
<dbReference type="Ensembl" id="ENSGWIT00000047776.1">
    <property type="protein sequence ID" value="ENSGWIP00000044065.1"/>
    <property type="gene ID" value="ENSGWIG00000021939.1"/>
</dbReference>
<evidence type="ECO:0000256" key="3">
    <source>
        <dbReference type="ARBA" id="ARBA00020737"/>
    </source>
</evidence>
<keyword evidence="5" id="KW-0539">Nucleus</keyword>
<reference evidence="7" key="2">
    <citation type="submission" date="2025-08" db="UniProtKB">
        <authorList>
            <consortium name="Ensembl"/>
        </authorList>
    </citation>
    <scope>IDENTIFICATION</scope>
</reference>
<sequence length="284" mass="34190">MRMERREEEQEMMSPKEEEKSVEEEEEIQRLHDDDKEDEEEERQNKEGGDGEEDEGKEKTEKESKARCGDKKCIPGILYLGHIPPRLRPKHLRNMLSAYGEIGRIFLQPEDRQVRRKKQKQGVRRCDFTEGWVEFRDKRIAKKVAASLHNTPMGSRKRQRHYADLWSIKYLHRFQWSHLNERLVYEQTVLNQRLRTEVSQVKKESNFYLDNVEKSARMERVKKRKERAGEPVEEKNWDFTQRRTEEEIQMKKRKKKELEKSRLLQEKSQSNVSLLAKIFNSSQS</sequence>
<evidence type="ECO:0000256" key="5">
    <source>
        <dbReference type="ARBA" id="ARBA00023242"/>
    </source>
</evidence>
<dbReference type="AlphaFoldDB" id="A0A8C5NBY4"/>
<gene>
    <name evidence="7" type="primary">abt1</name>
</gene>
<dbReference type="GO" id="GO:0003723">
    <property type="term" value="F:RNA binding"/>
    <property type="evidence" value="ECO:0007669"/>
    <property type="project" value="UniProtKB-KW"/>
</dbReference>
<dbReference type="PANTHER" id="PTHR12311:SF7">
    <property type="entry name" value="ACTIVATOR OF BASAL TRANSCRIPTION 1"/>
    <property type="match status" value="1"/>
</dbReference>
<comment type="similarity">
    <text evidence="2">Belongs to the ESF2/ABP1 family.</text>
</comment>
<dbReference type="InterPro" id="IPR034353">
    <property type="entry name" value="ABT1/ESF2_RRM"/>
</dbReference>
<evidence type="ECO:0000256" key="6">
    <source>
        <dbReference type="SAM" id="MobiDB-lite"/>
    </source>
</evidence>
<dbReference type="InterPro" id="IPR012677">
    <property type="entry name" value="Nucleotide-bd_a/b_plait_sf"/>
</dbReference>
<dbReference type="GO" id="GO:0005730">
    <property type="term" value="C:nucleolus"/>
    <property type="evidence" value="ECO:0007669"/>
    <property type="project" value="UniProtKB-SubCell"/>
</dbReference>
<evidence type="ECO:0000256" key="1">
    <source>
        <dbReference type="ARBA" id="ARBA00004604"/>
    </source>
</evidence>
<accession>A0A8C5NBY4</accession>
<dbReference type="CDD" id="cd12263">
    <property type="entry name" value="RRM_ABT1_like"/>
    <property type="match status" value="1"/>
</dbReference>
<name>A0A8C5NBY4_GOUWI</name>
<keyword evidence="4" id="KW-0694">RNA-binding</keyword>
<protein>
    <recommendedName>
        <fullName evidence="3">Activator of basal transcription 1</fullName>
    </recommendedName>
</protein>
<evidence type="ECO:0000313" key="7">
    <source>
        <dbReference type="Ensembl" id="ENSGWIP00000044065.1"/>
    </source>
</evidence>
<dbReference type="GO" id="GO:0000480">
    <property type="term" value="P:endonucleolytic cleavage in 5'-ETS of tricistronic rRNA transcript (SSU-rRNA, 5.8S rRNA, LSU-rRNA)"/>
    <property type="evidence" value="ECO:0007669"/>
    <property type="project" value="TreeGrafter"/>
</dbReference>
<feature type="compositionally biased region" description="Basic and acidic residues" evidence="6">
    <location>
        <begin position="1"/>
        <end position="19"/>
    </location>
</feature>
<dbReference type="Gene3D" id="3.30.70.330">
    <property type="match status" value="1"/>
</dbReference>
<dbReference type="GO" id="GO:0034462">
    <property type="term" value="P:small-subunit processome assembly"/>
    <property type="evidence" value="ECO:0007669"/>
    <property type="project" value="TreeGrafter"/>
</dbReference>